<name>A0ABZ2V5E7_9RHOB</name>
<evidence type="ECO:0000313" key="1">
    <source>
        <dbReference type="EMBL" id="WZC49171.1"/>
    </source>
</evidence>
<dbReference type="NCBIfam" id="TIGR02497">
    <property type="entry name" value="yscI_hrpB_dom"/>
    <property type="match status" value="1"/>
</dbReference>
<keyword evidence="2" id="KW-1185">Reference proteome</keyword>
<dbReference type="RefSeq" id="WP_341367282.1">
    <property type="nucleotide sequence ID" value="NZ_CP150951.2"/>
</dbReference>
<dbReference type="InterPro" id="IPR012670">
    <property type="entry name" value="T3SS_YscI/HrpB"/>
</dbReference>
<evidence type="ECO:0000313" key="2">
    <source>
        <dbReference type="Proteomes" id="UP001440612"/>
    </source>
</evidence>
<protein>
    <submittedName>
        <fullName evidence="1">Type III secretion system inner rod subunit SctI</fullName>
    </submittedName>
</protein>
<accession>A0ABZ2V5E7</accession>
<organism evidence="1 2">
    <name type="scientific">Yoonia phaeophyticola</name>
    <dbReference type="NCBI Taxonomy" id="3137369"/>
    <lineage>
        <taxon>Bacteria</taxon>
        <taxon>Pseudomonadati</taxon>
        <taxon>Pseudomonadota</taxon>
        <taxon>Alphaproteobacteria</taxon>
        <taxon>Rhodobacterales</taxon>
        <taxon>Paracoccaceae</taxon>
        <taxon>Yoonia</taxon>
    </lineage>
</organism>
<dbReference type="EMBL" id="CP150951">
    <property type="protein sequence ID" value="WZC49171.1"/>
    <property type="molecule type" value="Genomic_DNA"/>
</dbReference>
<gene>
    <name evidence="1" type="primary">sctI</name>
    <name evidence="1" type="ORF">AABB29_00480</name>
</gene>
<sequence>MSISAASLTNVTGTSTGINTADLTNPAGAKSQSVLRFEQSMARADIPAPEPVAFSATDGINAAFEIDAAPRPETFVQVQATPADQIQPVNGNTVQATPPTFENPLGAISEIKTAAVEAPGTGQGIIDGLSKLRGVFDAQEQAVTGITPADTAGARLTNTSELINLQLEVVKYSMLMDVTSKLAGKSTQTFDTLMKGQ</sequence>
<dbReference type="Proteomes" id="UP001440612">
    <property type="component" value="Chromosome"/>
</dbReference>
<reference evidence="2" key="1">
    <citation type="submission" date="2024-04" db="EMBL/GenBank/DDBJ databases">
        <title>Phylogenomic analyses of a clade within the roseobacter group suggest taxonomic reassignments of species of the genera Aestuariivita, Citreicella, Loktanella, Nautella, Pelagibaca, Ruegeria, Thalassobius, Thiobacimonas and Tropicibacter, and the proposal o.</title>
        <authorList>
            <person name="Jeon C.O."/>
        </authorList>
    </citation>
    <scope>NUCLEOTIDE SEQUENCE [LARGE SCALE GENOMIC DNA]</scope>
    <source>
        <strain evidence="2">BS5-3</strain>
    </source>
</reference>
<proteinExistence type="predicted"/>